<organism evidence="2 3">
    <name type="scientific">Capronia epimyces CBS 606.96</name>
    <dbReference type="NCBI Taxonomy" id="1182542"/>
    <lineage>
        <taxon>Eukaryota</taxon>
        <taxon>Fungi</taxon>
        <taxon>Dikarya</taxon>
        <taxon>Ascomycota</taxon>
        <taxon>Pezizomycotina</taxon>
        <taxon>Eurotiomycetes</taxon>
        <taxon>Chaetothyriomycetidae</taxon>
        <taxon>Chaetothyriales</taxon>
        <taxon>Herpotrichiellaceae</taxon>
        <taxon>Capronia</taxon>
    </lineage>
</organism>
<reference evidence="2 3" key="1">
    <citation type="submission" date="2013-03" db="EMBL/GenBank/DDBJ databases">
        <title>The Genome Sequence of Capronia epimyces CBS 606.96.</title>
        <authorList>
            <consortium name="The Broad Institute Genomics Platform"/>
            <person name="Cuomo C."/>
            <person name="de Hoog S."/>
            <person name="Gorbushina A."/>
            <person name="Walker B."/>
            <person name="Young S.K."/>
            <person name="Zeng Q."/>
            <person name="Gargeya S."/>
            <person name="Fitzgerald M."/>
            <person name="Haas B."/>
            <person name="Abouelleil A."/>
            <person name="Allen A.W."/>
            <person name="Alvarado L."/>
            <person name="Arachchi H.M."/>
            <person name="Berlin A.M."/>
            <person name="Chapman S.B."/>
            <person name="Gainer-Dewar J."/>
            <person name="Goldberg J."/>
            <person name="Griggs A."/>
            <person name="Gujja S."/>
            <person name="Hansen M."/>
            <person name="Howarth C."/>
            <person name="Imamovic A."/>
            <person name="Ireland A."/>
            <person name="Larimer J."/>
            <person name="McCowan C."/>
            <person name="Murphy C."/>
            <person name="Pearson M."/>
            <person name="Poon T.W."/>
            <person name="Priest M."/>
            <person name="Roberts A."/>
            <person name="Saif S."/>
            <person name="Shea T."/>
            <person name="Sisk P."/>
            <person name="Sykes S."/>
            <person name="Wortman J."/>
            <person name="Nusbaum C."/>
            <person name="Birren B."/>
        </authorList>
    </citation>
    <scope>NUCLEOTIDE SEQUENCE [LARGE SCALE GENOMIC DNA]</scope>
    <source>
        <strain evidence="2 3">CBS 606.96</strain>
    </source>
</reference>
<feature type="region of interest" description="Disordered" evidence="1">
    <location>
        <begin position="374"/>
        <end position="430"/>
    </location>
</feature>
<comment type="caution">
    <text evidence="2">The sequence shown here is derived from an EMBL/GenBank/DDBJ whole genome shotgun (WGS) entry which is preliminary data.</text>
</comment>
<feature type="compositionally biased region" description="Basic and acidic residues" evidence="1">
    <location>
        <begin position="402"/>
        <end position="411"/>
    </location>
</feature>
<evidence type="ECO:0000313" key="3">
    <source>
        <dbReference type="Proteomes" id="UP000019478"/>
    </source>
</evidence>
<dbReference type="HOGENOM" id="CLU_527849_0_0_1"/>
<accession>W9X996</accession>
<dbReference type="GeneID" id="19174275"/>
<sequence length="545" mass="61294">MAASKPSNSQRLSRLESLPVELIQHIFFSSFEVNMPRASTHLARVLSKPSIYKALVLFAYFDNLDDQLPIETHHFRPAEYRRLSRDEQIRLQRGILGCRWLTPSLLKSCMPTLSRLQMTQAWHHEHQAEKALGIGSRELELSPLVPPELVTPAVRVLLQRVAVLPALDDDLGMRMHFFAMQPLVTLKLPSPVHLGLAQRPDDQGPQLQLPILGPTGDEDTLPRILQWYSWLNRTNDFYKTVRRGSSTSILAARVLPDHIVRGGPWTESKLELLQLLRQGVRFLFVDRVLEISAAALFEGMASAIREENDQALLVLLELHYATMRLHPRHEPNHLDGTPLRGRRYLVAPFAHPLPIELFHLAVKRNSTAQQILAPIDPDAGGETESQREARPQPQSQVTTPGEADHEPDTPLHLDSQPNEDGAGPLRTPRPSTARILTLLLREGVDSVGLDDSILTRWATHTWTHTTRSSDLQDRRLARWLLDYMSGTDDYGLARGEPLFVNGEFVSPRREDECPFPQKSFSDEIGYVVDGEPEAAVRAPDGGPCG</sequence>
<proteinExistence type="predicted"/>
<evidence type="ECO:0000256" key="1">
    <source>
        <dbReference type="SAM" id="MobiDB-lite"/>
    </source>
</evidence>
<dbReference type="AlphaFoldDB" id="W9X996"/>
<gene>
    <name evidence="2" type="ORF">A1O3_10195</name>
</gene>
<evidence type="ECO:0000313" key="2">
    <source>
        <dbReference type="EMBL" id="EXJ77037.1"/>
    </source>
</evidence>
<dbReference type="RefSeq" id="XP_007738475.1">
    <property type="nucleotide sequence ID" value="XM_007740285.1"/>
</dbReference>
<protein>
    <submittedName>
        <fullName evidence="2">Uncharacterized protein</fullName>
    </submittedName>
</protein>
<dbReference type="Proteomes" id="UP000019478">
    <property type="component" value="Unassembled WGS sequence"/>
</dbReference>
<dbReference type="OrthoDB" id="4167490at2759"/>
<dbReference type="EMBL" id="AMGY01000011">
    <property type="protein sequence ID" value="EXJ77037.1"/>
    <property type="molecule type" value="Genomic_DNA"/>
</dbReference>
<dbReference type="eggNOG" id="ENOG502T0X6">
    <property type="taxonomic scope" value="Eukaryota"/>
</dbReference>
<name>W9X996_9EURO</name>
<keyword evidence="3" id="KW-1185">Reference proteome</keyword>